<reference evidence="3" key="1">
    <citation type="submission" date="2024-04" db="EMBL/GenBank/DDBJ databases">
        <title>Salinicola lusitanus LLJ914,a marine bacterium isolated from the Okinawa Trough.</title>
        <authorList>
            <person name="Li J."/>
        </authorList>
    </citation>
    <scope>NUCLEOTIDE SEQUENCE [LARGE SCALE GENOMIC DNA]</scope>
</reference>
<dbReference type="Pfam" id="PF14969">
    <property type="entry name" value="DUF4508"/>
    <property type="match status" value="1"/>
</dbReference>
<name>A0AAW0QB43_9GOBI</name>
<gene>
    <name evidence="2" type="ORF">WMY93_000860</name>
</gene>
<protein>
    <submittedName>
        <fullName evidence="2">Uncharacterized protein</fullName>
    </submittedName>
</protein>
<dbReference type="AlphaFoldDB" id="A0AAW0QB43"/>
<keyword evidence="3" id="KW-1185">Reference proteome</keyword>
<evidence type="ECO:0000256" key="1">
    <source>
        <dbReference type="SAM" id="MobiDB-lite"/>
    </source>
</evidence>
<evidence type="ECO:0000313" key="2">
    <source>
        <dbReference type="EMBL" id="KAK7945132.1"/>
    </source>
</evidence>
<proteinExistence type="predicted"/>
<feature type="region of interest" description="Disordered" evidence="1">
    <location>
        <begin position="58"/>
        <end position="85"/>
    </location>
</feature>
<evidence type="ECO:0000313" key="3">
    <source>
        <dbReference type="Proteomes" id="UP001460270"/>
    </source>
</evidence>
<dbReference type="Proteomes" id="UP001460270">
    <property type="component" value="Unassembled WGS sequence"/>
</dbReference>
<dbReference type="InterPro" id="IPR028019">
    <property type="entry name" value="DUF4508"/>
</dbReference>
<dbReference type="EMBL" id="JBBPFD010000001">
    <property type="protein sequence ID" value="KAK7945132.1"/>
    <property type="molecule type" value="Genomic_DNA"/>
</dbReference>
<comment type="caution">
    <text evidence="2">The sequence shown here is derived from an EMBL/GenBank/DDBJ whole genome shotgun (WGS) entry which is preliminary data.</text>
</comment>
<organism evidence="2 3">
    <name type="scientific">Mugilogobius chulae</name>
    <name type="common">yellowstripe goby</name>
    <dbReference type="NCBI Taxonomy" id="88201"/>
    <lineage>
        <taxon>Eukaryota</taxon>
        <taxon>Metazoa</taxon>
        <taxon>Chordata</taxon>
        <taxon>Craniata</taxon>
        <taxon>Vertebrata</taxon>
        <taxon>Euteleostomi</taxon>
        <taxon>Actinopterygii</taxon>
        <taxon>Neopterygii</taxon>
        <taxon>Teleostei</taxon>
        <taxon>Neoteleostei</taxon>
        <taxon>Acanthomorphata</taxon>
        <taxon>Gobiaria</taxon>
        <taxon>Gobiiformes</taxon>
        <taxon>Gobioidei</taxon>
        <taxon>Gobiidae</taxon>
        <taxon>Gobionellinae</taxon>
        <taxon>Mugilogobius</taxon>
    </lineage>
</organism>
<dbReference type="PANTHER" id="PTHR16260">
    <property type="entry name" value="SIMILAR TO 1700123O20RIK PROTEIN"/>
    <property type="match status" value="1"/>
</dbReference>
<sequence>MAWFHNVIQGPNEDTVSADCSGRFCTAYNQLPGLADETVPKMTPNEWPGCAASSLKDFPSVPHHTSPGPPRLENLSCSSSAGPQDKEPLPISYVSLQEQRCVLSWFQAWSADQRERFMQDLLGKAVPGKVCTLLDSLSTLQVVAF</sequence>
<accession>A0AAW0QB43</accession>
<dbReference type="PANTHER" id="PTHR16260:SF3">
    <property type="entry name" value="CHROMOSOME 14 OPEN READING FRAME 119-LIKE-RELATED"/>
    <property type="match status" value="1"/>
</dbReference>